<feature type="compositionally biased region" description="Low complexity" evidence="12">
    <location>
        <begin position="608"/>
        <end position="619"/>
    </location>
</feature>
<dbReference type="VEuPathDB" id="FungiDB:PSTT_09115"/>
<comment type="domain">
    <text evidence="11">The PHD-type zinc finger mediates the binding to H3K4me3.</text>
</comment>
<feature type="region of interest" description="Disordered" evidence="12">
    <location>
        <begin position="510"/>
        <end position="619"/>
    </location>
</feature>
<dbReference type="SUPFAM" id="SSF57903">
    <property type="entry name" value="FYVE/PHD zinc finger"/>
    <property type="match status" value="1"/>
</dbReference>
<comment type="similarity">
    <text evidence="2 11">Belongs to the ING family.</text>
</comment>
<feature type="compositionally biased region" description="Low complexity" evidence="12">
    <location>
        <begin position="404"/>
        <end position="427"/>
    </location>
</feature>
<dbReference type="Proteomes" id="UP000239156">
    <property type="component" value="Unassembled WGS sequence"/>
</dbReference>
<name>A0A2S4V9Q0_9BASI</name>
<dbReference type="SMART" id="SM00249">
    <property type="entry name" value="PHD"/>
    <property type="match status" value="1"/>
</dbReference>
<gene>
    <name evidence="14" type="ORF">PSTT_09115</name>
</gene>
<evidence type="ECO:0000256" key="3">
    <source>
        <dbReference type="ARBA" id="ARBA00022723"/>
    </source>
</evidence>
<feature type="region of interest" description="Disordered" evidence="12">
    <location>
        <begin position="84"/>
        <end position="118"/>
    </location>
</feature>
<feature type="region of interest" description="Disordered" evidence="12">
    <location>
        <begin position="236"/>
        <end position="279"/>
    </location>
</feature>
<feature type="binding site" evidence="9">
    <location>
        <position position="665"/>
    </location>
    <ligand>
        <name>Zn(2+)</name>
        <dbReference type="ChEBI" id="CHEBI:29105"/>
        <label>2</label>
    </ligand>
</feature>
<evidence type="ECO:0000256" key="4">
    <source>
        <dbReference type="ARBA" id="ARBA00022771"/>
    </source>
</evidence>
<feature type="compositionally biased region" description="Basic and acidic residues" evidence="12">
    <location>
        <begin position="477"/>
        <end position="486"/>
    </location>
</feature>
<feature type="compositionally biased region" description="Polar residues" evidence="12">
    <location>
        <begin position="299"/>
        <end position="314"/>
    </location>
</feature>
<feature type="site" description="Histone H3K4me3 binding" evidence="8">
    <location>
        <position position="647"/>
    </location>
</feature>
<feature type="site" description="Histone H3K4me3 binding" evidence="8">
    <location>
        <position position="623"/>
    </location>
</feature>
<evidence type="ECO:0000256" key="1">
    <source>
        <dbReference type="ARBA" id="ARBA00004123"/>
    </source>
</evidence>
<keyword evidence="4 10" id="KW-0863">Zinc-finger</keyword>
<comment type="caution">
    <text evidence="14">The sequence shown here is derived from an EMBL/GenBank/DDBJ whole genome shotgun (WGS) entry which is preliminary data.</text>
</comment>
<dbReference type="InterPro" id="IPR013083">
    <property type="entry name" value="Znf_RING/FYVE/PHD"/>
</dbReference>
<dbReference type="Pfam" id="PF12998">
    <property type="entry name" value="ING"/>
    <property type="match status" value="1"/>
</dbReference>
<dbReference type="InterPro" id="IPR011011">
    <property type="entry name" value="Znf_FYVE_PHD"/>
</dbReference>
<reference evidence="14" key="1">
    <citation type="submission" date="2017-12" db="EMBL/GenBank/DDBJ databases">
        <title>Gene loss provides genomic basis for host adaptation in cereal stripe rust fungi.</title>
        <authorList>
            <person name="Xia C."/>
        </authorList>
    </citation>
    <scope>NUCLEOTIDE SEQUENCE [LARGE SCALE GENOMIC DNA]</scope>
    <source>
        <strain evidence="14">93-210</strain>
    </source>
</reference>
<feature type="domain" description="PHD-type" evidence="13">
    <location>
        <begin position="621"/>
        <end position="671"/>
    </location>
</feature>
<evidence type="ECO:0000256" key="8">
    <source>
        <dbReference type="PIRSR" id="PIRSR628651-50"/>
    </source>
</evidence>
<feature type="region of interest" description="Disordered" evidence="12">
    <location>
        <begin position="1422"/>
        <end position="1454"/>
    </location>
</feature>
<feature type="binding site" evidence="9">
    <location>
        <position position="638"/>
    </location>
    <ligand>
        <name>Zn(2+)</name>
        <dbReference type="ChEBI" id="CHEBI:29105"/>
        <label>2</label>
    </ligand>
</feature>
<dbReference type="PANTHER" id="PTHR10333">
    <property type="entry name" value="INHIBITOR OF GROWTH PROTEIN"/>
    <property type="match status" value="1"/>
</dbReference>
<evidence type="ECO:0000256" key="5">
    <source>
        <dbReference type="ARBA" id="ARBA00022833"/>
    </source>
</evidence>
<dbReference type="Gene3D" id="3.30.40.10">
    <property type="entry name" value="Zinc/RING finger domain, C3HC4 (zinc finger)"/>
    <property type="match status" value="1"/>
</dbReference>
<feature type="site" description="Histone H3K4me3 binding" evidence="8">
    <location>
        <position position="635"/>
    </location>
</feature>
<dbReference type="GO" id="GO:0006325">
    <property type="term" value="P:chromatin organization"/>
    <property type="evidence" value="ECO:0007669"/>
    <property type="project" value="UniProtKB-KW"/>
</dbReference>
<feature type="binding site" evidence="9">
    <location>
        <position position="624"/>
    </location>
    <ligand>
        <name>Zn(2+)</name>
        <dbReference type="ChEBI" id="CHEBI:29105"/>
        <label>1</label>
    </ligand>
</feature>
<sequence length="1474" mass="165311">MFGKMMSGQPGIQYTYELDLSGHVDLIPQPDDGENSAGVLIDFLIGHGLVNPINHPHHFPILSATIFKQTSVFWNLEIRIEAPPPTKPKTKTKTKEMAPKSTTATATAAVDKNKKNKKKKNANRILAIQRFAESVHLVQGFADTLDAIPPSLTRSISDLKELDAVLDSPLNQLNQSLNQLIQSLKQPQSIQPKPKTTRYNNLTTHLFTTTILRISTTALNFPNRLSKLSGSLRSKPIGGVWQNSNPSNLQQPSPPSIPTRPRLNDPDLLEPSGSKPSLDQHIYSQSIHDKNRTIHDGNTRTLAPQHSQSPNLASTTTTTAKTKRARIPSALVDTNPDNEDWSKPPVTVPGTKKRVRKSIPAGSVGKNHLGEDQSTKIPESLKPNGIGSTQYTTSPSIQPNSKLTTTTTTTTTTNNNSSTVGGSSTTGRKTATGVRQTTVTKPDGTIVTTGPPAKRAYTKRSTLTNPAGTTGAAKDPLLSRKSDPAKKSHISSAKSVVRLEDVLEAGQTTGTTIKARQRKTTNNSNSIGNSEISKRDGDLDPDSLSRHPLPLPPPIDHHPHPTQSGEHPINHNRTKSNSSSKKRHEDSNNHDTNKREEEVENRSDFNHSSPSIGSGSSSSTKAYCFCKGQVYGDRMVACDNSECPIEWFHYQCAGLTEDPTGNWFCPDCKSLGFGSTINHDDRRDIMHSNHHQNLQQHNSRKTAATQQLIHHALRHGHLNPLRFKKLAKNQPEQLTQLLYGSLILNDHKRANYYLNRIENNHLSNDQNDQFYSNLFRVCGLIGRGMGMMRRVMKFQLKPSSSSSSSTTFRPTQIAIVEAYIENLIRWNQIERAWSLLRNFDFGPTIDLSSESEKIGVDIDLTKIDQSMALIVCARALTDQKNQIITMPAAAITSSVLSKISYQLNGTQGLIDYLNKLDHHPDNRLLLSTWLDILINHQQDLTPLELSQWIESLDHLNLLGEREFEKYLRFTREWLEVQVHSKIKNYHHSRIIHLDSPTNVDHNQSFSIHPDHPSLGYHKLIQLFKKVYHPPPSSSDDLLKPSANVNSELIRILSLIGVKEDQITQLIDTEIKENQAQINSSHLIGLIWSKILSCSSNGKQDFSGLNTLIDKQIKFKYKLVLTGLLTTLILVGLISIRVPKLMIIQISKKLIDQCPSTSHVQGELTVQEEEGERDLKRYLYLINLAHSVNDWILVKDLHEALVDQFGRDQLWNNSDNSLFNHDHLSMATSFGSKIEYLEVIFNVYVKLNQPLLAHHEVLLSWDYIRGDLIGSHDDDHSLDNRIEHDHSTKKFLSSGLLQHVLESKTCSKLIDGDHSGDTPITHHTGQSKHEEMIKKHQRFLETLIRSSFLINKKLDSLNRLKRIFSRTTISDGDRERVEVEWEQARLIQIQDRLDKFQKSKEINSELVGRFKSVLDLNLPSSSTTGMADTTALDGETEDSDHRASQKLHGCSRNESKDNWNRNMKIAISLIKKLID</sequence>
<dbReference type="InterPro" id="IPR019786">
    <property type="entry name" value="Zinc_finger_PHD-type_CS"/>
</dbReference>
<dbReference type="PROSITE" id="PS01359">
    <property type="entry name" value="ZF_PHD_1"/>
    <property type="match status" value="1"/>
</dbReference>
<evidence type="ECO:0000256" key="9">
    <source>
        <dbReference type="PIRSR" id="PIRSR628651-51"/>
    </source>
</evidence>
<feature type="compositionally biased region" description="Polar residues" evidence="12">
    <location>
        <begin position="459"/>
        <end position="468"/>
    </location>
</feature>
<feature type="compositionally biased region" description="Polar residues" evidence="12">
    <location>
        <begin position="386"/>
        <end position="403"/>
    </location>
</feature>
<dbReference type="InterPro" id="IPR024610">
    <property type="entry name" value="ING_N_histone-binding"/>
</dbReference>
<comment type="function">
    <text evidence="11">Component of an histone acetyltransferase complex.</text>
</comment>
<comment type="subcellular location">
    <subcellularLocation>
        <location evidence="1 11">Nucleus</location>
    </subcellularLocation>
</comment>
<feature type="binding site" evidence="9">
    <location>
        <position position="626"/>
    </location>
    <ligand>
        <name>Zn(2+)</name>
        <dbReference type="ChEBI" id="CHEBI:29105"/>
        <label>1</label>
    </ligand>
</feature>
<comment type="subunit">
    <text evidence="11">Component of an histone acetyltransferase complex. Interacts with H3K4me3 and to a lesser extent with H3K4me2.</text>
</comment>
<evidence type="ECO:0000256" key="12">
    <source>
        <dbReference type="SAM" id="MobiDB-lite"/>
    </source>
</evidence>
<feature type="region of interest" description="Disordered" evidence="12">
    <location>
        <begin position="1311"/>
        <end position="1330"/>
    </location>
</feature>
<keyword evidence="5 9" id="KW-0862">Zinc</keyword>
<dbReference type="InterPro" id="IPR028651">
    <property type="entry name" value="ING_fam"/>
</dbReference>
<dbReference type="PROSITE" id="PS50016">
    <property type="entry name" value="ZF_PHD_2"/>
    <property type="match status" value="1"/>
</dbReference>
<evidence type="ECO:0000313" key="14">
    <source>
        <dbReference type="EMBL" id="POW06227.1"/>
    </source>
</evidence>
<dbReference type="GO" id="GO:0006355">
    <property type="term" value="P:regulation of DNA-templated transcription"/>
    <property type="evidence" value="ECO:0007669"/>
    <property type="project" value="TreeGrafter"/>
</dbReference>
<feature type="compositionally biased region" description="Low complexity" evidence="12">
    <location>
        <begin position="99"/>
        <end position="110"/>
    </location>
</feature>
<feature type="binding site" evidence="9">
    <location>
        <position position="649"/>
    </location>
    <ligand>
        <name>Zn(2+)</name>
        <dbReference type="ChEBI" id="CHEBI:29105"/>
        <label>1</label>
    </ligand>
</feature>
<evidence type="ECO:0000259" key="13">
    <source>
        <dbReference type="PROSITE" id="PS50016"/>
    </source>
</evidence>
<dbReference type="InterPro" id="IPR019787">
    <property type="entry name" value="Znf_PHD-finger"/>
</dbReference>
<organism evidence="14 15">
    <name type="scientific">Puccinia striiformis</name>
    <dbReference type="NCBI Taxonomy" id="27350"/>
    <lineage>
        <taxon>Eukaryota</taxon>
        <taxon>Fungi</taxon>
        <taxon>Dikarya</taxon>
        <taxon>Basidiomycota</taxon>
        <taxon>Pucciniomycotina</taxon>
        <taxon>Pucciniomycetes</taxon>
        <taxon>Pucciniales</taxon>
        <taxon>Pucciniaceae</taxon>
        <taxon>Puccinia</taxon>
    </lineage>
</organism>
<dbReference type="CDD" id="cd15505">
    <property type="entry name" value="PHD_ING"/>
    <property type="match status" value="1"/>
</dbReference>
<dbReference type="GO" id="GO:0005634">
    <property type="term" value="C:nucleus"/>
    <property type="evidence" value="ECO:0007669"/>
    <property type="project" value="UniProtKB-SubCell"/>
</dbReference>
<feature type="site" description="Histone H3K4me3 binding" evidence="8">
    <location>
        <position position="639"/>
    </location>
</feature>
<accession>A0A2S4V9Q0</accession>
<keyword evidence="6 11" id="KW-0156">Chromatin regulator</keyword>
<protein>
    <recommendedName>
        <fullName evidence="11">Chromatin modification-related protein</fullName>
    </recommendedName>
</protein>
<evidence type="ECO:0000256" key="6">
    <source>
        <dbReference type="ARBA" id="ARBA00022853"/>
    </source>
</evidence>
<keyword evidence="3 9" id="KW-0479">Metal-binding</keyword>
<feature type="compositionally biased region" description="Basic and acidic residues" evidence="12">
    <location>
        <begin position="583"/>
        <end position="605"/>
    </location>
</feature>
<dbReference type="PANTHER" id="PTHR10333:SF42">
    <property type="entry name" value="INHIBITOR OF GROWTH PROTEIN 5"/>
    <property type="match status" value="1"/>
</dbReference>
<evidence type="ECO:0000256" key="7">
    <source>
        <dbReference type="ARBA" id="ARBA00023242"/>
    </source>
</evidence>
<keyword evidence="15" id="KW-1185">Reference proteome</keyword>
<feature type="region of interest" description="Disordered" evidence="12">
    <location>
        <begin position="291"/>
        <end position="492"/>
    </location>
</feature>
<feature type="compositionally biased region" description="Low complexity" evidence="12">
    <location>
        <begin position="242"/>
        <end position="251"/>
    </location>
</feature>
<dbReference type="GO" id="GO:0008270">
    <property type="term" value="F:zinc ion binding"/>
    <property type="evidence" value="ECO:0007669"/>
    <property type="project" value="UniProtKB-KW"/>
</dbReference>
<evidence type="ECO:0000256" key="11">
    <source>
        <dbReference type="RuleBase" id="RU361213"/>
    </source>
</evidence>
<feature type="binding site" evidence="9">
    <location>
        <position position="643"/>
    </location>
    <ligand>
        <name>Zn(2+)</name>
        <dbReference type="ChEBI" id="CHEBI:29105"/>
        <label>2</label>
    </ligand>
</feature>
<dbReference type="InterPro" id="IPR001965">
    <property type="entry name" value="Znf_PHD"/>
</dbReference>
<evidence type="ECO:0000256" key="10">
    <source>
        <dbReference type="PROSITE-ProRule" id="PRU00146"/>
    </source>
</evidence>
<evidence type="ECO:0000313" key="15">
    <source>
        <dbReference type="Proteomes" id="UP000239156"/>
    </source>
</evidence>
<feature type="binding site" evidence="9">
    <location>
        <position position="652"/>
    </location>
    <ligand>
        <name>Zn(2+)</name>
        <dbReference type="ChEBI" id="CHEBI:29105"/>
        <label>1</label>
    </ligand>
</feature>
<keyword evidence="7 11" id="KW-0539">Nucleus</keyword>
<feature type="binding site" evidence="9">
    <location>
        <position position="668"/>
    </location>
    <ligand>
        <name>Zn(2+)</name>
        <dbReference type="ChEBI" id="CHEBI:29105"/>
        <label>2</label>
    </ligand>
</feature>
<dbReference type="EMBL" id="PKSL01000089">
    <property type="protein sequence ID" value="POW06227.1"/>
    <property type="molecule type" value="Genomic_DNA"/>
</dbReference>
<dbReference type="GO" id="GO:0000785">
    <property type="term" value="C:chromatin"/>
    <property type="evidence" value="ECO:0007669"/>
    <property type="project" value="UniProtKB-ARBA"/>
</dbReference>
<evidence type="ECO:0000256" key="2">
    <source>
        <dbReference type="ARBA" id="ARBA00010210"/>
    </source>
</evidence>
<feature type="compositionally biased region" description="Low complexity" evidence="12">
    <location>
        <begin position="522"/>
        <end position="531"/>
    </location>
</feature>
<proteinExistence type="inferred from homology"/>